<reference evidence="7 8" key="1">
    <citation type="submission" date="2019-08" db="EMBL/GenBank/DDBJ databases">
        <authorList>
            <person name="Alioto T."/>
            <person name="Alioto T."/>
            <person name="Gomez Garrido J."/>
        </authorList>
    </citation>
    <scope>NUCLEOTIDE SEQUENCE [LARGE SCALE GENOMIC DNA]</scope>
</reference>
<proteinExistence type="inferred from homology"/>
<dbReference type="PANTHER" id="PTHR46674:SF1">
    <property type="entry name" value="INACTIVE PEPTIDYL-PROLYL CIS-TRANS ISOMERASE FKBP6"/>
    <property type="match status" value="1"/>
</dbReference>
<evidence type="ECO:0000256" key="3">
    <source>
        <dbReference type="ARBA" id="ARBA00022803"/>
    </source>
</evidence>
<dbReference type="OrthoDB" id="8116123at2759"/>
<organism evidence="7 8">
    <name type="scientific">Cinara cedri</name>
    <dbReference type="NCBI Taxonomy" id="506608"/>
    <lineage>
        <taxon>Eukaryota</taxon>
        <taxon>Metazoa</taxon>
        <taxon>Ecdysozoa</taxon>
        <taxon>Arthropoda</taxon>
        <taxon>Hexapoda</taxon>
        <taxon>Insecta</taxon>
        <taxon>Pterygota</taxon>
        <taxon>Neoptera</taxon>
        <taxon>Paraneoptera</taxon>
        <taxon>Hemiptera</taxon>
        <taxon>Sternorrhyncha</taxon>
        <taxon>Aphidomorpha</taxon>
        <taxon>Aphidoidea</taxon>
        <taxon>Aphididae</taxon>
        <taxon>Lachninae</taxon>
        <taxon>Cinara</taxon>
    </lineage>
</organism>
<keyword evidence="4 7" id="KW-0413">Isomerase</keyword>
<dbReference type="GO" id="GO:0034587">
    <property type="term" value="P:piRNA processing"/>
    <property type="evidence" value="ECO:0007669"/>
    <property type="project" value="TreeGrafter"/>
</dbReference>
<dbReference type="GO" id="GO:0007283">
    <property type="term" value="P:spermatogenesis"/>
    <property type="evidence" value="ECO:0007669"/>
    <property type="project" value="TreeGrafter"/>
</dbReference>
<dbReference type="InterPro" id="IPR013105">
    <property type="entry name" value="TPR_2"/>
</dbReference>
<feature type="repeat" description="TPR" evidence="5">
    <location>
        <begin position="254"/>
        <end position="287"/>
    </location>
</feature>
<dbReference type="SUPFAM" id="SSF54534">
    <property type="entry name" value="FKBP-like"/>
    <property type="match status" value="1"/>
</dbReference>
<dbReference type="Pfam" id="PF07719">
    <property type="entry name" value="TPR_2"/>
    <property type="match status" value="1"/>
</dbReference>
<evidence type="ECO:0000259" key="6">
    <source>
        <dbReference type="PROSITE" id="PS50059"/>
    </source>
</evidence>
<sequence length="390" mass="45477">MNYFHSMIEHLLYTTDTGVAELLQIITVQPTFQTCRTKPKLLTRVGQVVPEDSIVLLHYIGYVSNFHEPFDVTYLQGRRPKSFRLGIGDLLLGLEVAILTMRYGENARIILSPKYAYREMGCPPRIPPNATIVFDVHLVSYYPSTNSRLCDEGENDLNKFQTNLKIVKKLHYEGNECFKTNKINKAVVKYEKAKELLHLTGCNNDQEEIEMFKYLDKLYSNLSICYLKICVFNKVCRMGSEAMRYSGKYSKNNVKLWFNWGKALRLLKDFTEGKKKLQRALKLEPENESIHYELQRLETDRTFHYRIKSLNTFKNNTVNDNNKRLPSEFWQVFDTIINEFVDGTDEILTVALNNNSDDIELAKCKVNLLDLQFQQNENVDSHCFTIKKKL</sequence>
<accession>A0A5E4NR65</accession>
<name>A0A5E4NR65_9HEMI</name>
<dbReference type="InterPro" id="IPR019734">
    <property type="entry name" value="TPR_rpt"/>
</dbReference>
<keyword evidence="2" id="KW-0677">Repeat</keyword>
<comment type="catalytic activity">
    <reaction evidence="4">
        <text>[protein]-peptidylproline (omega=180) = [protein]-peptidylproline (omega=0)</text>
        <dbReference type="Rhea" id="RHEA:16237"/>
        <dbReference type="Rhea" id="RHEA-COMP:10747"/>
        <dbReference type="Rhea" id="RHEA-COMP:10748"/>
        <dbReference type="ChEBI" id="CHEBI:83833"/>
        <dbReference type="ChEBI" id="CHEBI:83834"/>
        <dbReference type="EC" id="5.2.1.8"/>
    </reaction>
</comment>
<dbReference type="PROSITE" id="PS50005">
    <property type="entry name" value="TPR"/>
    <property type="match status" value="1"/>
</dbReference>
<dbReference type="InterPro" id="IPR001179">
    <property type="entry name" value="PPIase_FKBP_dom"/>
</dbReference>
<feature type="domain" description="PPIase FKBP-type" evidence="6">
    <location>
        <begin position="52"/>
        <end position="142"/>
    </location>
</feature>
<dbReference type="Pfam" id="PF00254">
    <property type="entry name" value="FKBP_C"/>
    <property type="match status" value="1"/>
</dbReference>
<evidence type="ECO:0000256" key="5">
    <source>
        <dbReference type="PROSITE-ProRule" id="PRU00339"/>
    </source>
</evidence>
<keyword evidence="4" id="KW-0697">Rotamase</keyword>
<keyword evidence="8" id="KW-1185">Reference proteome</keyword>
<dbReference type="PANTHER" id="PTHR46674">
    <property type="entry name" value="INACTIVE PEPTIDYL-PROLYL CIS-TRANS ISOMERASE FKBP6"/>
    <property type="match status" value="1"/>
</dbReference>
<evidence type="ECO:0000256" key="4">
    <source>
        <dbReference type="PROSITE-ProRule" id="PRU00277"/>
    </source>
</evidence>
<keyword evidence="3 5" id="KW-0802">TPR repeat</keyword>
<evidence type="ECO:0000256" key="1">
    <source>
        <dbReference type="ARBA" id="ARBA00009648"/>
    </source>
</evidence>
<dbReference type="Gene3D" id="3.10.50.40">
    <property type="match status" value="1"/>
</dbReference>
<dbReference type="EMBL" id="CABPRJ010002375">
    <property type="protein sequence ID" value="VVC44070.1"/>
    <property type="molecule type" value="Genomic_DNA"/>
</dbReference>
<comment type="similarity">
    <text evidence="1">Belongs to the FKBP6 family.</text>
</comment>
<gene>
    <name evidence="7" type="ORF">CINCED_3A024637</name>
</gene>
<dbReference type="InterPro" id="IPR046357">
    <property type="entry name" value="PPIase_dom_sf"/>
</dbReference>
<dbReference type="InterPro" id="IPR042282">
    <property type="entry name" value="FKBP6/shu"/>
</dbReference>
<dbReference type="SMART" id="SM00028">
    <property type="entry name" value="TPR"/>
    <property type="match status" value="2"/>
</dbReference>
<dbReference type="PROSITE" id="PS50059">
    <property type="entry name" value="FKBP_PPIASE"/>
    <property type="match status" value="1"/>
</dbReference>
<dbReference type="GO" id="GO:0005737">
    <property type="term" value="C:cytoplasm"/>
    <property type="evidence" value="ECO:0007669"/>
    <property type="project" value="TreeGrafter"/>
</dbReference>
<dbReference type="Proteomes" id="UP000325440">
    <property type="component" value="Unassembled WGS sequence"/>
</dbReference>
<evidence type="ECO:0000256" key="2">
    <source>
        <dbReference type="ARBA" id="ARBA00022737"/>
    </source>
</evidence>
<dbReference type="GO" id="GO:0003755">
    <property type="term" value="F:peptidyl-prolyl cis-trans isomerase activity"/>
    <property type="evidence" value="ECO:0007669"/>
    <property type="project" value="UniProtKB-KW"/>
</dbReference>
<dbReference type="Gene3D" id="1.25.40.10">
    <property type="entry name" value="Tetratricopeptide repeat domain"/>
    <property type="match status" value="1"/>
</dbReference>
<evidence type="ECO:0000313" key="8">
    <source>
        <dbReference type="Proteomes" id="UP000325440"/>
    </source>
</evidence>
<dbReference type="AlphaFoldDB" id="A0A5E4NR65"/>
<evidence type="ECO:0000313" key="7">
    <source>
        <dbReference type="EMBL" id="VVC44070.1"/>
    </source>
</evidence>
<dbReference type="SUPFAM" id="SSF48452">
    <property type="entry name" value="TPR-like"/>
    <property type="match status" value="1"/>
</dbReference>
<dbReference type="EC" id="5.2.1.8" evidence="4"/>
<dbReference type="InterPro" id="IPR011990">
    <property type="entry name" value="TPR-like_helical_dom_sf"/>
</dbReference>
<dbReference type="GO" id="GO:0051879">
    <property type="term" value="F:Hsp90 protein binding"/>
    <property type="evidence" value="ECO:0007669"/>
    <property type="project" value="TreeGrafter"/>
</dbReference>
<protein>
    <recommendedName>
        <fullName evidence="4">peptidylprolyl isomerase</fullName>
        <ecNumber evidence="4">5.2.1.8</ecNumber>
    </recommendedName>
</protein>